<gene>
    <name evidence="3" type="ORF">EVAR_71502_1</name>
</gene>
<protein>
    <submittedName>
        <fullName evidence="3">Uncharacterized protein</fullName>
    </submittedName>
</protein>
<feature type="region of interest" description="Disordered" evidence="2">
    <location>
        <begin position="268"/>
        <end position="304"/>
    </location>
</feature>
<proteinExistence type="predicted"/>
<organism evidence="3 4">
    <name type="scientific">Eumeta variegata</name>
    <name type="common">Bagworm moth</name>
    <name type="synonym">Eumeta japonica</name>
    <dbReference type="NCBI Taxonomy" id="151549"/>
    <lineage>
        <taxon>Eukaryota</taxon>
        <taxon>Metazoa</taxon>
        <taxon>Ecdysozoa</taxon>
        <taxon>Arthropoda</taxon>
        <taxon>Hexapoda</taxon>
        <taxon>Insecta</taxon>
        <taxon>Pterygota</taxon>
        <taxon>Neoptera</taxon>
        <taxon>Endopterygota</taxon>
        <taxon>Lepidoptera</taxon>
        <taxon>Glossata</taxon>
        <taxon>Ditrysia</taxon>
        <taxon>Tineoidea</taxon>
        <taxon>Psychidae</taxon>
        <taxon>Oiketicinae</taxon>
        <taxon>Eumeta</taxon>
    </lineage>
</organism>
<dbReference type="Proteomes" id="UP000299102">
    <property type="component" value="Unassembled WGS sequence"/>
</dbReference>
<keyword evidence="4" id="KW-1185">Reference proteome</keyword>
<feature type="compositionally biased region" description="Low complexity" evidence="2">
    <location>
        <begin position="268"/>
        <end position="285"/>
    </location>
</feature>
<reference evidence="3 4" key="1">
    <citation type="journal article" date="2019" name="Commun. Biol.">
        <title>The bagworm genome reveals a unique fibroin gene that provides high tensile strength.</title>
        <authorList>
            <person name="Kono N."/>
            <person name="Nakamura H."/>
            <person name="Ohtoshi R."/>
            <person name="Tomita M."/>
            <person name="Numata K."/>
            <person name="Arakawa K."/>
        </authorList>
    </citation>
    <scope>NUCLEOTIDE SEQUENCE [LARGE SCALE GENOMIC DNA]</scope>
</reference>
<evidence type="ECO:0000256" key="2">
    <source>
        <dbReference type="SAM" id="MobiDB-lite"/>
    </source>
</evidence>
<feature type="coiled-coil region" evidence="1">
    <location>
        <begin position="59"/>
        <end position="100"/>
    </location>
</feature>
<comment type="caution">
    <text evidence="3">The sequence shown here is derived from an EMBL/GenBank/DDBJ whole genome shotgun (WGS) entry which is preliminary data.</text>
</comment>
<dbReference type="OrthoDB" id="7471519at2759"/>
<name>A0A4C2AAD1_EUMVA</name>
<accession>A0A4C2AAD1</accession>
<evidence type="ECO:0000256" key="1">
    <source>
        <dbReference type="SAM" id="Coils"/>
    </source>
</evidence>
<sequence>MSQLRQKIVASEAALSEHACCIRRLEDQITLKRQQVCQLRSQFTAREEALRAAPAPDAVDVLRNQLQSAQECVKAKTEELEKLREECGAHDATIKRLEEQLRQAKVVQENSEVCSDVSQLSEQVRSWRAQLADSASRVYALEGQLDAARRRCRRYELSYREEAECAARLQAELAEATERGAELCEEARRLASALRGWARRLRDTHVDQQRRLREQETELHQLRQRLLAAPVTRSQSCSRSELAPTRASQRTTKIGFDQRCGRRAMDARSCSSSPASRFTSASASPLICRRQTRHSNVPSLPRGESPAEVLMSRVEHLSAALDSGRQRWARASPRPHTSR</sequence>
<dbReference type="AlphaFoldDB" id="A0A4C2AAD1"/>
<feature type="coiled-coil region" evidence="1">
    <location>
        <begin position="159"/>
        <end position="225"/>
    </location>
</feature>
<evidence type="ECO:0000313" key="3">
    <source>
        <dbReference type="EMBL" id="GBP97821.1"/>
    </source>
</evidence>
<dbReference type="EMBL" id="BGZK01003010">
    <property type="protein sequence ID" value="GBP97821.1"/>
    <property type="molecule type" value="Genomic_DNA"/>
</dbReference>
<keyword evidence="1" id="KW-0175">Coiled coil</keyword>
<evidence type="ECO:0000313" key="4">
    <source>
        <dbReference type="Proteomes" id="UP000299102"/>
    </source>
</evidence>